<proteinExistence type="predicted"/>
<accession>A0A0A9CJ18</accession>
<reference evidence="1" key="1">
    <citation type="submission" date="2014-09" db="EMBL/GenBank/DDBJ databases">
        <authorList>
            <person name="Magalhaes I.L.F."/>
            <person name="Oliveira U."/>
            <person name="Santos F.R."/>
            <person name="Vidigal T.H.D.A."/>
            <person name="Brescovit A.D."/>
            <person name="Santos A.J."/>
        </authorList>
    </citation>
    <scope>NUCLEOTIDE SEQUENCE</scope>
    <source>
        <tissue evidence="1">Shoot tissue taken approximately 20 cm above the soil surface</tissue>
    </source>
</reference>
<organism evidence="1">
    <name type="scientific">Arundo donax</name>
    <name type="common">Giant reed</name>
    <name type="synonym">Donax arundinaceus</name>
    <dbReference type="NCBI Taxonomy" id="35708"/>
    <lineage>
        <taxon>Eukaryota</taxon>
        <taxon>Viridiplantae</taxon>
        <taxon>Streptophyta</taxon>
        <taxon>Embryophyta</taxon>
        <taxon>Tracheophyta</taxon>
        <taxon>Spermatophyta</taxon>
        <taxon>Magnoliopsida</taxon>
        <taxon>Liliopsida</taxon>
        <taxon>Poales</taxon>
        <taxon>Poaceae</taxon>
        <taxon>PACMAD clade</taxon>
        <taxon>Arundinoideae</taxon>
        <taxon>Arundineae</taxon>
        <taxon>Arundo</taxon>
    </lineage>
</organism>
<evidence type="ECO:0000313" key="1">
    <source>
        <dbReference type="EMBL" id="JAD73390.1"/>
    </source>
</evidence>
<reference evidence="1" key="2">
    <citation type="journal article" date="2015" name="Data Brief">
        <title>Shoot transcriptome of the giant reed, Arundo donax.</title>
        <authorList>
            <person name="Barrero R.A."/>
            <person name="Guerrero F.D."/>
            <person name="Moolhuijzen P."/>
            <person name="Goolsby J.A."/>
            <person name="Tidwell J."/>
            <person name="Bellgard S.E."/>
            <person name="Bellgard M.I."/>
        </authorList>
    </citation>
    <scope>NUCLEOTIDE SEQUENCE</scope>
    <source>
        <tissue evidence="1">Shoot tissue taken approximately 20 cm above the soil surface</tissue>
    </source>
</reference>
<protein>
    <submittedName>
        <fullName evidence="1">Uncharacterized protein</fullName>
    </submittedName>
</protein>
<dbReference type="EMBL" id="GBRH01224505">
    <property type="protein sequence ID" value="JAD73390.1"/>
    <property type="molecule type" value="Transcribed_RNA"/>
</dbReference>
<name>A0A0A9CJ18_ARUDO</name>
<dbReference type="AlphaFoldDB" id="A0A0A9CJ18"/>
<sequence length="18" mass="1905">MGPTRIISQIASQSTLTT</sequence>